<dbReference type="Gramene" id="OGLUM01G40380.1">
    <property type="protein sequence ID" value="OGLUM01G40380.1"/>
    <property type="gene ID" value="OGLUM01G40380"/>
</dbReference>
<keyword evidence="1" id="KW-0964">Secreted</keyword>
<organism evidence="2">
    <name type="scientific">Oryza glumipatula</name>
    <dbReference type="NCBI Taxonomy" id="40148"/>
    <lineage>
        <taxon>Eukaryota</taxon>
        <taxon>Viridiplantae</taxon>
        <taxon>Streptophyta</taxon>
        <taxon>Embryophyta</taxon>
        <taxon>Tracheophyta</taxon>
        <taxon>Spermatophyta</taxon>
        <taxon>Magnoliopsida</taxon>
        <taxon>Liliopsida</taxon>
        <taxon>Poales</taxon>
        <taxon>Poaceae</taxon>
        <taxon>BOP clade</taxon>
        <taxon>Oryzoideae</taxon>
        <taxon>Oryzeae</taxon>
        <taxon>Oryzinae</taxon>
        <taxon>Oryza</taxon>
    </lineage>
</organism>
<comment type="function">
    <text evidence="1">Dirigent proteins impart stereoselectivity on the phenoxy radical-coupling reaction, yielding optically active lignans from two molecules of coniferyl alcohol in the biosynthesis of lignans, flavonolignans, and alkaloids and thus plays a central role in plant secondary metabolism.</text>
</comment>
<reference evidence="2" key="2">
    <citation type="submission" date="2015-04" db="UniProtKB">
        <authorList>
            <consortium name="EnsemblPlants"/>
        </authorList>
    </citation>
    <scope>IDENTIFICATION</scope>
</reference>
<keyword evidence="1" id="KW-0052">Apoplast</keyword>
<dbReference type="Pfam" id="PF03018">
    <property type="entry name" value="Dirigent"/>
    <property type="match status" value="1"/>
</dbReference>
<protein>
    <recommendedName>
        <fullName evidence="1">Dirigent protein</fullName>
    </recommendedName>
</protein>
<dbReference type="eggNOG" id="ENOG502SAD4">
    <property type="taxonomic scope" value="Eukaryota"/>
</dbReference>
<dbReference type="HOGENOM" id="CLU_112198_0_0_1"/>
<dbReference type="PANTHER" id="PTHR46215:SF17">
    <property type="entry name" value="DIRIGENT PROTEIN"/>
    <property type="match status" value="1"/>
</dbReference>
<reference evidence="2" key="1">
    <citation type="submission" date="2013-08" db="EMBL/GenBank/DDBJ databases">
        <title>Oryza genome evolution.</title>
        <authorList>
            <person name="Wing R.A."/>
            <person name="Panaud O."/>
            <person name="Oliveira A.C."/>
        </authorList>
    </citation>
    <scope>NUCLEOTIDE SEQUENCE</scope>
</reference>
<dbReference type="GO" id="GO:0048046">
    <property type="term" value="C:apoplast"/>
    <property type="evidence" value="ECO:0007669"/>
    <property type="project" value="UniProtKB-SubCell"/>
</dbReference>
<name>A0A0D9YH08_9ORYZ</name>
<sequence length="249" mass="26604">MSPLDYLNLNFDCLNKHTSQKNHTSKLQSLVYESKLRAEMQAQTRRRILAQSCVALALLLTTVHTAAGRRPASHKPTLPSHGSDQTMTLYTTVATPAEAAGVPSSQHPVFAGHGPIGHHSGGWLRVLTRPGALQPGAAAVVDERFHGKKEFGMPLAGKLQGVLVTGLEGDDDSRIVAVTALFSGDGEEDSIRFFGVHRDDQEESHIAVVGGTGRYDGATGFAVVRAADAHKAGRNVSSNSVLSFRVHLK</sequence>
<dbReference type="PANTHER" id="PTHR46215">
    <property type="entry name" value="DIRIGENT PROTEIN 24-RELATED"/>
    <property type="match status" value="1"/>
</dbReference>
<dbReference type="Proteomes" id="UP000026961">
    <property type="component" value="Chromosome 1"/>
</dbReference>
<dbReference type="STRING" id="40148.A0A0D9YH08"/>
<evidence type="ECO:0000313" key="2">
    <source>
        <dbReference type="EnsemblPlants" id="OGLUM01G40380.1"/>
    </source>
</evidence>
<reference evidence="2" key="3">
    <citation type="submission" date="2018-05" db="EMBL/GenBank/DDBJ databases">
        <title>OgluRS3 (Oryza glumaepatula Reference Sequence Version 3).</title>
        <authorList>
            <person name="Zhang J."/>
            <person name="Kudrna D."/>
            <person name="Lee S."/>
            <person name="Talag J."/>
            <person name="Welchert J."/>
            <person name="Wing R.A."/>
        </authorList>
    </citation>
    <scope>NUCLEOTIDE SEQUENCE [LARGE SCALE GENOMIC DNA]</scope>
</reference>
<dbReference type="InterPro" id="IPR004265">
    <property type="entry name" value="Dirigent"/>
</dbReference>
<proteinExistence type="inferred from homology"/>
<comment type="subcellular location">
    <subcellularLocation>
        <location evidence="1">Secreted</location>
        <location evidence="1">Extracellular space</location>
        <location evidence="1">Apoplast</location>
    </subcellularLocation>
</comment>
<accession>A0A0D9YH08</accession>
<keyword evidence="3" id="KW-1185">Reference proteome</keyword>
<comment type="subunit">
    <text evidence="1">Homodimer.</text>
</comment>
<dbReference type="EnsemblPlants" id="OGLUM01G40380.1">
    <property type="protein sequence ID" value="OGLUM01G40380.1"/>
    <property type="gene ID" value="OGLUM01G40380"/>
</dbReference>
<evidence type="ECO:0000313" key="3">
    <source>
        <dbReference type="Proteomes" id="UP000026961"/>
    </source>
</evidence>
<evidence type="ECO:0000256" key="1">
    <source>
        <dbReference type="RuleBase" id="RU363099"/>
    </source>
</evidence>
<dbReference type="AlphaFoldDB" id="A0A0D9YH08"/>
<comment type="similarity">
    <text evidence="1">Belongs to the plant dirigent protein family.</text>
</comment>